<name>M1K8Y8_ENCCN</name>
<dbReference type="VEuPathDB" id="MicrosporidiaDB:AEWR_020760"/>
<dbReference type="VEuPathDB" id="MicrosporidiaDB:ECU02_0820"/>
<reference evidence="1" key="1">
    <citation type="journal article" date="2013" name="Eukaryot. Cell">
        <title>Extremely Reduced Levels of Heterozygosity in the Vertebrate Pathogen Encephalitozoon cuniculi.</title>
        <authorList>
            <person name="Selman M."/>
            <person name="Sak B."/>
            <person name="Kvac M."/>
            <person name="Farinelli L."/>
            <person name="Weiss L.M."/>
            <person name="Corradi N."/>
        </authorList>
    </citation>
    <scope>NUCLEOTIDE SEQUENCE</scope>
</reference>
<dbReference type="VEuPathDB" id="MicrosporidiaDB:AEWQ_020750"/>
<dbReference type="AlphaFoldDB" id="M1K8Y8"/>
<dbReference type="VEuPathDB" id="MicrosporidiaDB:AEWD_020780"/>
<dbReference type="EMBL" id="KC513608">
    <property type="protein sequence ID" value="AGE95545.1"/>
    <property type="molecule type" value="Genomic_DNA"/>
</dbReference>
<dbReference type="VEuPathDB" id="MicrosporidiaDB:M970_020760"/>
<proteinExistence type="predicted"/>
<organism evidence="1">
    <name type="scientific">Encephalitozoon cuniculi</name>
    <name type="common">Microsporidian parasite</name>
    <dbReference type="NCBI Taxonomy" id="6035"/>
    <lineage>
        <taxon>Eukaryota</taxon>
        <taxon>Fungi</taxon>
        <taxon>Fungi incertae sedis</taxon>
        <taxon>Microsporidia</taxon>
        <taxon>Unikaryonidae</taxon>
        <taxon>Encephalitozoon</taxon>
    </lineage>
</organism>
<accession>M1K8Y8</accession>
<protein>
    <submittedName>
        <fullName evidence="1">Uncharacterized protein</fullName>
    </submittedName>
</protein>
<evidence type="ECO:0000313" key="1">
    <source>
        <dbReference type="EMBL" id="AGE95545.1"/>
    </source>
</evidence>
<gene>
    <name evidence="1" type="ORF">ECU02_0820</name>
</gene>
<sequence length="465" mass="52461">MAVSGRIQAPVIKNIQSSGQMFDIASPATIIDKLKSCRSVRIFMPDMPASFCAAKIITSILHKELVRFEVDFQPGGARCYPDLDFHVFIDLDPGECRNALSIRDQGNSSIQGNLFTCTCRSTKINSCTLSYSLAKAMNYITSDILWPMIMCFDFYRIFTKNTIPVDDLEGEGDFLGSACNGCRELYADVILEIQKAGPLTDVDGIYHISRPCISFLNFASLFSALQNDIPFIIDKKIYCKKDKKAEGQRIHEYLARKGISRESSCELYTNLGYSTKTLIESHFRRSKSFVKKIGHGIEVSSIENFFLVCYHLLRNSRVDAFLCLSSREAPSIRESIGVHHNLVWIYRDCLANLRRFGDVLLFRISVSEALKDMDIGVLLHLYEHYFDMYIGRKHSHSLRHVIVLEGYLENRFVVATDDPLVASELGHAKERLGGYAVTDRSGLQLILTKLKARPQETPSASSPLN</sequence>